<dbReference type="InterPro" id="IPR010266">
    <property type="entry name" value="NnrS"/>
</dbReference>
<feature type="transmembrane region" description="Helical" evidence="1">
    <location>
        <begin position="92"/>
        <end position="108"/>
    </location>
</feature>
<feature type="transmembrane region" description="Helical" evidence="1">
    <location>
        <begin position="239"/>
        <end position="259"/>
    </location>
</feature>
<feature type="transmembrane region" description="Helical" evidence="1">
    <location>
        <begin position="20"/>
        <end position="43"/>
    </location>
</feature>
<accession>A0A1H6WU08</accession>
<sequence>MQLVDRKALLQIAPLWRLGFRPFFLAGAAFAALAIPLWLGVLAGWWPAWQPAGGALGWHRHEMLFGFGASIIAGFLLTAAQNWTGRPGLSGPPLAALAALWLAARLAWLLGAPLWLLIPLELAFLPTVALLLGRMLWAVRQVRNYPIVGVLTLLTLADLQVVLGLAQGNEAWQRQGVIAALWLVAAMMGLIGGRVIPFFTQRGLGRTAQVPALPWLEWSAQGGLVLLAVLTATGPALQAQAWLGALFALVALLHGVRLARWHDAGLWRVPLLWSLHLAYAWLVLALAGQALWHFGLLANASLALHALGVGGMGGLILAMVARVSLGHTGRPLQPPAAMAWAFALVNLGTAARVLLPPFWPQGSLLLAGAAWTAAFGLFVWYYAPMLCQPRLDGQPG</sequence>
<protein>
    <submittedName>
        <fullName evidence="2">Uncharacterized protein involved in response to NO</fullName>
    </submittedName>
</protein>
<organism evidence="2 3">
    <name type="scientific">Pseudomonas linyingensis</name>
    <dbReference type="NCBI Taxonomy" id="915471"/>
    <lineage>
        <taxon>Bacteria</taxon>
        <taxon>Pseudomonadati</taxon>
        <taxon>Pseudomonadota</taxon>
        <taxon>Gammaproteobacteria</taxon>
        <taxon>Pseudomonadales</taxon>
        <taxon>Pseudomonadaceae</taxon>
        <taxon>Pseudomonas</taxon>
    </lineage>
</organism>
<feature type="transmembrane region" description="Helical" evidence="1">
    <location>
        <begin position="361"/>
        <end position="383"/>
    </location>
</feature>
<keyword evidence="1" id="KW-1133">Transmembrane helix</keyword>
<feature type="transmembrane region" description="Helical" evidence="1">
    <location>
        <begin position="63"/>
        <end position="80"/>
    </location>
</feature>
<feature type="transmembrane region" description="Helical" evidence="1">
    <location>
        <begin position="304"/>
        <end position="325"/>
    </location>
</feature>
<dbReference type="RefSeq" id="WP_090309503.1">
    <property type="nucleotide sequence ID" value="NZ_FNZE01000005.1"/>
</dbReference>
<dbReference type="OrthoDB" id="9770040at2"/>
<keyword evidence="1" id="KW-0472">Membrane</keyword>
<feature type="transmembrane region" description="Helical" evidence="1">
    <location>
        <begin position="337"/>
        <end position="355"/>
    </location>
</feature>
<feature type="transmembrane region" description="Helical" evidence="1">
    <location>
        <begin position="145"/>
        <end position="166"/>
    </location>
</feature>
<dbReference type="EMBL" id="FNZE01000005">
    <property type="protein sequence ID" value="SEJ16310.1"/>
    <property type="molecule type" value="Genomic_DNA"/>
</dbReference>
<dbReference type="AlphaFoldDB" id="A0A1H6WU08"/>
<dbReference type="Proteomes" id="UP000242930">
    <property type="component" value="Unassembled WGS sequence"/>
</dbReference>
<dbReference type="Pfam" id="PF05940">
    <property type="entry name" value="NnrS"/>
    <property type="match status" value="1"/>
</dbReference>
<dbReference type="STRING" id="915471.SAMN05216201_105117"/>
<keyword evidence="1" id="KW-0812">Transmembrane</keyword>
<name>A0A1H6WU08_9PSED</name>
<feature type="transmembrane region" description="Helical" evidence="1">
    <location>
        <begin position="271"/>
        <end position="292"/>
    </location>
</feature>
<feature type="transmembrane region" description="Helical" evidence="1">
    <location>
        <begin position="178"/>
        <end position="200"/>
    </location>
</feature>
<feature type="transmembrane region" description="Helical" evidence="1">
    <location>
        <begin position="114"/>
        <end position="133"/>
    </location>
</feature>
<evidence type="ECO:0000313" key="3">
    <source>
        <dbReference type="Proteomes" id="UP000242930"/>
    </source>
</evidence>
<reference evidence="3" key="1">
    <citation type="submission" date="2016-10" db="EMBL/GenBank/DDBJ databases">
        <authorList>
            <person name="Varghese N."/>
            <person name="Submissions S."/>
        </authorList>
    </citation>
    <scope>NUCLEOTIDE SEQUENCE [LARGE SCALE GENOMIC DNA]</scope>
    <source>
        <strain evidence="3">LMG 25967</strain>
    </source>
</reference>
<proteinExistence type="predicted"/>
<evidence type="ECO:0000313" key="2">
    <source>
        <dbReference type="EMBL" id="SEJ16310.1"/>
    </source>
</evidence>
<evidence type="ECO:0000256" key="1">
    <source>
        <dbReference type="SAM" id="Phobius"/>
    </source>
</evidence>
<keyword evidence="3" id="KW-1185">Reference proteome</keyword>
<gene>
    <name evidence="2" type="ORF">SAMN05216201_105117</name>
</gene>